<feature type="compositionally biased region" description="Polar residues" evidence="1">
    <location>
        <begin position="575"/>
        <end position="613"/>
    </location>
</feature>
<keyword evidence="2" id="KW-0472">Membrane</keyword>
<dbReference type="PANTHER" id="PTHR14596:SF72">
    <property type="entry name" value="ZINC FINGER PROTEIN MSN2-RELATED"/>
    <property type="match status" value="1"/>
</dbReference>
<protein>
    <recommendedName>
        <fullName evidence="3">EF-hand domain-containing protein</fullName>
    </recommendedName>
</protein>
<keyword evidence="2" id="KW-0812">Transmembrane</keyword>
<feature type="transmembrane region" description="Helical" evidence="2">
    <location>
        <begin position="328"/>
        <end position="353"/>
    </location>
</feature>
<keyword evidence="2" id="KW-1133">Transmembrane helix</keyword>
<gene>
    <name evidence="4" type="ORF">PGLA1383_LOCUS28825</name>
</gene>
<feature type="compositionally biased region" description="Low complexity" evidence="1">
    <location>
        <begin position="444"/>
        <end position="461"/>
    </location>
</feature>
<dbReference type="GO" id="GO:0005509">
    <property type="term" value="F:calcium ion binding"/>
    <property type="evidence" value="ECO:0007669"/>
    <property type="project" value="InterPro"/>
</dbReference>
<evidence type="ECO:0000256" key="1">
    <source>
        <dbReference type="SAM" id="MobiDB-lite"/>
    </source>
</evidence>
<evidence type="ECO:0000313" key="4">
    <source>
        <dbReference type="EMBL" id="CAE8611015.1"/>
    </source>
</evidence>
<dbReference type="AlphaFoldDB" id="A0A813FKW4"/>
<accession>A0A813FKW4</accession>
<dbReference type="PROSITE" id="PS00018">
    <property type="entry name" value="EF_HAND_1"/>
    <property type="match status" value="1"/>
</dbReference>
<organism evidence="4 5">
    <name type="scientific">Polarella glacialis</name>
    <name type="common">Dinoflagellate</name>
    <dbReference type="NCBI Taxonomy" id="89957"/>
    <lineage>
        <taxon>Eukaryota</taxon>
        <taxon>Sar</taxon>
        <taxon>Alveolata</taxon>
        <taxon>Dinophyceae</taxon>
        <taxon>Suessiales</taxon>
        <taxon>Suessiaceae</taxon>
        <taxon>Polarella</taxon>
    </lineage>
</organism>
<evidence type="ECO:0000259" key="3">
    <source>
        <dbReference type="PROSITE" id="PS50222"/>
    </source>
</evidence>
<evidence type="ECO:0000313" key="5">
    <source>
        <dbReference type="Proteomes" id="UP000654075"/>
    </source>
</evidence>
<dbReference type="OrthoDB" id="418464at2759"/>
<proteinExistence type="predicted"/>
<dbReference type="GO" id="GO:0000987">
    <property type="term" value="F:cis-regulatory region sequence-specific DNA binding"/>
    <property type="evidence" value="ECO:0007669"/>
    <property type="project" value="TreeGrafter"/>
</dbReference>
<dbReference type="GO" id="GO:0000981">
    <property type="term" value="F:DNA-binding transcription factor activity, RNA polymerase II-specific"/>
    <property type="evidence" value="ECO:0007669"/>
    <property type="project" value="TreeGrafter"/>
</dbReference>
<feature type="region of interest" description="Disordered" evidence="1">
    <location>
        <begin position="275"/>
        <end position="309"/>
    </location>
</feature>
<keyword evidence="5" id="KW-1185">Reference proteome</keyword>
<dbReference type="EMBL" id="CAJNNV010024883">
    <property type="protein sequence ID" value="CAE8611015.1"/>
    <property type="molecule type" value="Genomic_DNA"/>
</dbReference>
<feature type="compositionally biased region" description="Polar residues" evidence="1">
    <location>
        <begin position="428"/>
        <end position="443"/>
    </location>
</feature>
<feature type="domain" description="EF-hand" evidence="3">
    <location>
        <begin position="246"/>
        <end position="273"/>
    </location>
</feature>
<name>A0A813FKW4_POLGL</name>
<feature type="compositionally biased region" description="Low complexity" evidence="1">
    <location>
        <begin position="639"/>
        <end position="649"/>
    </location>
</feature>
<dbReference type="GO" id="GO:0042594">
    <property type="term" value="P:response to starvation"/>
    <property type="evidence" value="ECO:0007669"/>
    <property type="project" value="TreeGrafter"/>
</dbReference>
<comment type="caution">
    <text evidence="4">The sequence shown here is derived from an EMBL/GenBank/DDBJ whole genome shotgun (WGS) entry which is preliminary data.</text>
</comment>
<sequence length="773" mass="82122">VLFQSFSLSILPSVGGVADACAEGFYRSAPIVFSCDGGHGALEFQLSSELPDRLIELPQGLERFRAAVSAEKGRVGLQLYDPVKRAMIVSAQGGLVNENKRSGSYQGVGIVYSGDAGDINGSKSNVSSSLYMLGTLNSTVELLILIRGLVNTSSAVTVRYTFESVSPCDDATEFGCSLYDPAAAEKEVEVWSKWALSKFANESTAWRTLAGPFAKADGVPWHLWSEVWAEFLGHPSGVARSSWQPAFHFMDTNRDGFVSQVEFVNGYNVANPDPAKRSYYTPAPRSTEGPPEAEATSTASPEFNSSSSGRHGEDLFGIRILNLSRSQLMIAFGVAISVVVLLMVFVPIVCGCCGKRSKSKMARVVTSRGDSRVEVAHPQTSTWADRGSGANNNSSNNNEQKSPMLREKGGSGTTNSSMFAQRAAPGSGSMQNAASQENYGGSRNSNNNSNNNSSSSNNNNNDNDEFAPSSSVFPPWLGLGGLGVGVLGGLGAFWPPGRQESFRYGPLPAAEDQGMQPASGPVGSMYRGSSFTQPGSMSLTPGGYGGSVNMPPGSCAGSINLPPGGFGVPPPRLNSFIQPSHGSFAQAPSSHSFAQQGSFHDLSHQQQFPQQGSFHDLSHQQQQQQQFPQQGSFHNLSHQQQQQKQFPQQGSFHDPSAGLHAQARLEAMHAAAVNASMMERTGSFHVPIPSVPPLSTSTLQHSVSWSLPAHENPAMIPQGQGSPRLHAMVQGTASGAAGTVFTPEEWASASQLFQPGSVYSAEQWAAASRGQLQ</sequence>
<feature type="compositionally biased region" description="Low complexity" evidence="1">
    <location>
        <begin position="620"/>
        <end position="630"/>
    </location>
</feature>
<feature type="transmembrane region" description="Helical" evidence="2">
    <location>
        <begin position="476"/>
        <end position="494"/>
    </location>
</feature>
<dbReference type="PROSITE" id="PS50222">
    <property type="entry name" value="EF_HAND_2"/>
    <property type="match status" value="1"/>
</dbReference>
<dbReference type="GO" id="GO:0005634">
    <property type="term" value="C:nucleus"/>
    <property type="evidence" value="ECO:0007669"/>
    <property type="project" value="TreeGrafter"/>
</dbReference>
<feature type="region of interest" description="Disordered" evidence="1">
    <location>
        <begin position="361"/>
        <end position="467"/>
    </location>
</feature>
<evidence type="ECO:0000256" key="2">
    <source>
        <dbReference type="SAM" id="Phobius"/>
    </source>
</evidence>
<reference evidence="4" key="1">
    <citation type="submission" date="2021-02" db="EMBL/GenBank/DDBJ databases">
        <authorList>
            <person name="Dougan E. K."/>
            <person name="Rhodes N."/>
            <person name="Thang M."/>
            <person name="Chan C."/>
        </authorList>
    </citation>
    <scope>NUCLEOTIDE SEQUENCE</scope>
</reference>
<dbReference type="InterPro" id="IPR018247">
    <property type="entry name" value="EF_Hand_1_Ca_BS"/>
</dbReference>
<dbReference type="PANTHER" id="PTHR14596">
    <property type="entry name" value="ZINC FINGER PROTEIN"/>
    <property type="match status" value="1"/>
</dbReference>
<dbReference type="Proteomes" id="UP000654075">
    <property type="component" value="Unassembled WGS sequence"/>
</dbReference>
<dbReference type="InterPro" id="IPR002048">
    <property type="entry name" value="EF_hand_dom"/>
</dbReference>
<feature type="compositionally biased region" description="Polar residues" evidence="1">
    <location>
        <begin position="295"/>
        <end position="309"/>
    </location>
</feature>
<feature type="non-terminal residue" evidence="4">
    <location>
        <position position="773"/>
    </location>
</feature>
<feature type="region of interest" description="Disordered" evidence="1">
    <location>
        <begin position="575"/>
        <end position="656"/>
    </location>
</feature>